<dbReference type="EMBL" id="CAEZWM010000050">
    <property type="protein sequence ID" value="CAB4653705.1"/>
    <property type="molecule type" value="Genomic_DNA"/>
</dbReference>
<evidence type="ECO:0000256" key="1">
    <source>
        <dbReference type="ARBA" id="ARBA00006484"/>
    </source>
</evidence>
<proteinExistence type="inferred from homology"/>
<evidence type="ECO:0000313" key="4">
    <source>
        <dbReference type="EMBL" id="CAB4786726.1"/>
    </source>
</evidence>
<dbReference type="PANTHER" id="PTHR44196">
    <property type="entry name" value="DEHYDROGENASE/REDUCTASE SDR FAMILY MEMBER 7B"/>
    <property type="match status" value="1"/>
</dbReference>
<dbReference type="Gene3D" id="3.40.50.720">
    <property type="entry name" value="NAD(P)-binding Rossmann-like Domain"/>
    <property type="match status" value="1"/>
</dbReference>
<evidence type="ECO:0000256" key="2">
    <source>
        <dbReference type="ARBA" id="ARBA00023002"/>
    </source>
</evidence>
<protein>
    <submittedName>
        <fullName evidence="3">Unannotated protein</fullName>
    </submittedName>
</protein>
<sequence>MAKFPPHPERRGAVITGASSGIGLATAEALALSGHPVVLGARRVDELEAAAARIRENGGEAHAVFLDLADSGTIENFCEIARDALGEIEIIVANAARNQVGSVLDTDPEEFEAVMSVNVAGTHRVIRSLLPAMVERQRGDIVFVTSDVVVNPRPSMVAYVASKWGLEGYARALQMELEGTGIRATVVRPGPTLTGMGMDWDADATNAALDLWRKWGLSRHDNYMRPAGVAEAVMAVVEMARGTHITTLEIHPEAPLHEVGE</sequence>
<dbReference type="NCBIfam" id="NF005854">
    <property type="entry name" value="PRK07775.1"/>
    <property type="match status" value="1"/>
</dbReference>
<accession>A0A6J6KZZ9</accession>
<organism evidence="3">
    <name type="scientific">freshwater metagenome</name>
    <dbReference type="NCBI Taxonomy" id="449393"/>
    <lineage>
        <taxon>unclassified sequences</taxon>
        <taxon>metagenomes</taxon>
        <taxon>ecological metagenomes</taxon>
    </lineage>
</organism>
<name>A0A6J6KZZ9_9ZZZZ</name>
<dbReference type="GO" id="GO:0016020">
    <property type="term" value="C:membrane"/>
    <property type="evidence" value="ECO:0007669"/>
    <property type="project" value="TreeGrafter"/>
</dbReference>
<keyword evidence="2" id="KW-0560">Oxidoreductase</keyword>
<dbReference type="GO" id="GO:0016491">
    <property type="term" value="F:oxidoreductase activity"/>
    <property type="evidence" value="ECO:0007669"/>
    <property type="project" value="UniProtKB-KW"/>
</dbReference>
<dbReference type="Pfam" id="PF00106">
    <property type="entry name" value="adh_short"/>
    <property type="match status" value="1"/>
</dbReference>
<dbReference type="AlphaFoldDB" id="A0A6J6KZZ9"/>
<evidence type="ECO:0000313" key="3">
    <source>
        <dbReference type="EMBL" id="CAB4653705.1"/>
    </source>
</evidence>
<dbReference type="InterPro" id="IPR036291">
    <property type="entry name" value="NAD(P)-bd_dom_sf"/>
</dbReference>
<dbReference type="EMBL" id="CAEZZU010000244">
    <property type="protein sequence ID" value="CAB4790103.1"/>
    <property type="molecule type" value="Genomic_DNA"/>
</dbReference>
<dbReference type="InterPro" id="IPR020904">
    <property type="entry name" value="Sc_DH/Rdtase_CS"/>
</dbReference>
<dbReference type="InterPro" id="IPR002347">
    <property type="entry name" value="SDR_fam"/>
</dbReference>
<dbReference type="SUPFAM" id="SSF51735">
    <property type="entry name" value="NAD(P)-binding Rossmann-fold domains"/>
    <property type="match status" value="1"/>
</dbReference>
<dbReference type="PROSITE" id="PS00061">
    <property type="entry name" value="ADH_SHORT"/>
    <property type="match status" value="1"/>
</dbReference>
<dbReference type="PRINTS" id="PR00081">
    <property type="entry name" value="GDHRDH"/>
</dbReference>
<dbReference type="PANTHER" id="PTHR44196:SF1">
    <property type="entry name" value="DEHYDROGENASE_REDUCTASE SDR FAMILY MEMBER 7B"/>
    <property type="match status" value="1"/>
</dbReference>
<comment type="similarity">
    <text evidence="1">Belongs to the short-chain dehydrogenases/reductases (SDR) family.</text>
</comment>
<gene>
    <name evidence="3" type="ORF">UFOPK2242_00557</name>
    <name evidence="5" type="ORF">UFOPK2925_01382</name>
    <name evidence="4" type="ORF">UFOPK2996_00126</name>
</gene>
<reference evidence="3" key="1">
    <citation type="submission" date="2020-05" db="EMBL/GenBank/DDBJ databases">
        <authorList>
            <person name="Chiriac C."/>
            <person name="Salcher M."/>
            <person name="Ghai R."/>
            <person name="Kavagutti S V."/>
        </authorList>
    </citation>
    <scope>NUCLEOTIDE SEQUENCE</scope>
</reference>
<evidence type="ECO:0000313" key="5">
    <source>
        <dbReference type="EMBL" id="CAB4790103.1"/>
    </source>
</evidence>
<dbReference type="CDD" id="cd05233">
    <property type="entry name" value="SDR_c"/>
    <property type="match status" value="1"/>
</dbReference>
<dbReference type="EMBL" id="CAFAAH010000006">
    <property type="protein sequence ID" value="CAB4786726.1"/>
    <property type="molecule type" value="Genomic_DNA"/>
</dbReference>